<feature type="compositionally biased region" description="Basic and acidic residues" evidence="1">
    <location>
        <begin position="100"/>
        <end position="110"/>
    </location>
</feature>
<accession>A0A7J6WPM9</accession>
<evidence type="ECO:0000256" key="1">
    <source>
        <dbReference type="SAM" id="MobiDB-lite"/>
    </source>
</evidence>
<reference evidence="2 3" key="1">
    <citation type="submission" date="2020-06" db="EMBL/GenBank/DDBJ databases">
        <title>Transcriptomic and genomic resources for Thalictrum thalictroides and T. hernandezii: Facilitating candidate gene discovery in an emerging model plant lineage.</title>
        <authorList>
            <person name="Arias T."/>
            <person name="Riano-Pachon D.M."/>
            <person name="Di Stilio V.S."/>
        </authorList>
    </citation>
    <scope>NUCLEOTIDE SEQUENCE [LARGE SCALE GENOMIC DNA]</scope>
    <source>
        <strain evidence="3">cv. WT478/WT964</strain>
        <tissue evidence="2">Leaves</tissue>
    </source>
</reference>
<name>A0A7J6WPM9_THATH</name>
<proteinExistence type="predicted"/>
<feature type="compositionally biased region" description="Basic and acidic residues" evidence="1">
    <location>
        <begin position="1"/>
        <end position="15"/>
    </location>
</feature>
<dbReference type="EMBL" id="JABWDY010013147">
    <property type="protein sequence ID" value="KAF5198530.1"/>
    <property type="molecule type" value="Genomic_DNA"/>
</dbReference>
<sequence length="120" mass="13307">MSRWENYFKKKDPFRGMRPPGSEPVEEETSTIVNGDTLALGDESYSFLDLALGIDEKRCDYDQLEKLTGARANGNHIADTKGIDTGDTVGEVFVPCDGPHASEFKPKPSEVEPGQLEMRQ</sequence>
<evidence type="ECO:0000313" key="2">
    <source>
        <dbReference type="EMBL" id="KAF5198530.1"/>
    </source>
</evidence>
<protein>
    <submittedName>
        <fullName evidence="2">Uncharacterized protein</fullName>
    </submittedName>
</protein>
<comment type="caution">
    <text evidence="2">The sequence shown here is derived from an EMBL/GenBank/DDBJ whole genome shotgun (WGS) entry which is preliminary data.</text>
</comment>
<gene>
    <name evidence="2" type="ORF">FRX31_011882</name>
</gene>
<keyword evidence="3" id="KW-1185">Reference proteome</keyword>
<evidence type="ECO:0000313" key="3">
    <source>
        <dbReference type="Proteomes" id="UP000554482"/>
    </source>
</evidence>
<feature type="region of interest" description="Disordered" evidence="1">
    <location>
        <begin position="1"/>
        <end position="29"/>
    </location>
</feature>
<dbReference type="Proteomes" id="UP000554482">
    <property type="component" value="Unassembled WGS sequence"/>
</dbReference>
<dbReference type="AlphaFoldDB" id="A0A7J6WPM9"/>
<feature type="region of interest" description="Disordered" evidence="1">
    <location>
        <begin position="98"/>
        <end position="120"/>
    </location>
</feature>
<organism evidence="2 3">
    <name type="scientific">Thalictrum thalictroides</name>
    <name type="common">Rue-anemone</name>
    <name type="synonym">Anemone thalictroides</name>
    <dbReference type="NCBI Taxonomy" id="46969"/>
    <lineage>
        <taxon>Eukaryota</taxon>
        <taxon>Viridiplantae</taxon>
        <taxon>Streptophyta</taxon>
        <taxon>Embryophyta</taxon>
        <taxon>Tracheophyta</taxon>
        <taxon>Spermatophyta</taxon>
        <taxon>Magnoliopsida</taxon>
        <taxon>Ranunculales</taxon>
        <taxon>Ranunculaceae</taxon>
        <taxon>Thalictroideae</taxon>
        <taxon>Thalictrum</taxon>
    </lineage>
</organism>